<dbReference type="InterPro" id="IPR036013">
    <property type="entry name" value="Band_7/SPFH_dom_sf"/>
</dbReference>
<dbReference type="EMBL" id="JAQQBS010000003">
    <property type="protein sequence ID" value="KAK0171266.1"/>
    <property type="molecule type" value="Genomic_DNA"/>
</dbReference>
<evidence type="ECO:0000256" key="8">
    <source>
        <dbReference type="SAM" id="SignalP"/>
    </source>
</evidence>
<comment type="subcellular location">
    <subcellularLocation>
        <location evidence="1">Membrane</location>
    </subcellularLocation>
</comment>
<evidence type="ECO:0000256" key="2">
    <source>
        <dbReference type="ARBA" id="ARBA00008164"/>
    </source>
</evidence>
<comment type="caution">
    <text evidence="10">The sequence shown here is derived from an EMBL/GenBank/DDBJ whole genome shotgun (WGS) entry which is preliminary data.</text>
</comment>
<keyword evidence="8" id="KW-0732">Signal</keyword>
<organism evidence="10 11">
    <name type="scientific">Microctonus aethiopoides</name>
    <dbReference type="NCBI Taxonomy" id="144406"/>
    <lineage>
        <taxon>Eukaryota</taxon>
        <taxon>Metazoa</taxon>
        <taxon>Ecdysozoa</taxon>
        <taxon>Arthropoda</taxon>
        <taxon>Hexapoda</taxon>
        <taxon>Insecta</taxon>
        <taxon>Pterygota</taxon>
        <taxon>Neoptera</taxon>
        <taxon>Endopterygota</taxon>
        <taxon>Hymenoptera</taxon>
        <taxon>Apocrita</taxon>
        <taxon>Ichneumonoidea</taxon>
        <taxon>Braconidae</taxon>
        <taxon>Euphorinae</taxon>
        <taxon>Microctonus</taxon>
    </lineage>
</organism>
<keyword evidence="6 7" id="KW-0472">Membrane</keyword>
<dbReference type="GO" id="GO:0005886">
    <property type="term" value="C:plasma membrane"/>
    <property type="evidence" value="ECO:0007669"/>
    <property type="project" value="InterPro"/>
</dbReference>
<dbReference type="PANTHER" id="PTHR10264">
    <property type="entry name" value="BAND 7 PROTEIN-RELATED"/>
    <property type="match status" value="1"/>
</dbReference>
<feature type="domain" description="Band 7" evidence="9">
    <location>
        <begin position="568"/>
        <end position="727"/>
    </location>
</feature>
<keyword evidence="11" id="KW-1185">Reference proteome</keyword>
<dbReference type="AlphaFoldDB" id="A0AA39KRU7"/>
<dbReference type="InterPro" id="IPR001107">
    <property type="entry name" value="Band_7"/>
</dbReference>
<protein>
    <recommendedName>
        <fullName evidence="9">Band 7 domain-containing protein</fullName>
    </recommendedName>
</protein>
<dbReference type="Gene3D" id="6.10.250.2090">
    <property type="match status" value="1"/>
</dbReference>
<dbReference type="InterPro" id="IPR018080">
    <property type="entry name" value="Band_7/stomatin-like_CS"/>
</dbReference>
<keyword evidence="7" id="KW-0812">Transmembrane</keyword>
<dbReference type="Pfam" id="PF00201">
    <property type="entry name" value="UDPGT"/>
    <property type="match status" value="1"/>
</dbReference>
<keyword evidence="5" id="KW-0808">Transferase</keyword>
<keyword evidence="7" id="KW-1133">Transmembrane helix</keyword>
<feature type="chain" id="PRO_5041434751" description="Band 7 domain-containing protein" evidence="8">
    <location>
        <begin position="28"/>
        <end position="801"/>
    </location>
</feature>
<dbReference type="FunFam" id="3.40.50.2000:FF:000050">
    <property type="entry name" value="UDP-glucuronosyltransferase"/>
    <property type="match status" value="1"/>
</dbReference>
<gene>
    <name evidence="10" type="ORF">PV328_009015</name>
</gene>
<evidence type="ECO:0000256" key="1">
    <source>
        <dbReference type="ARBA" id="ARBA00004370"/>
    </source>
</evidence>
<evidence type="ECO:0000256" key="7">
    <source>
        <dbReference type="SAM" id="Phobius"/>
    </source>
</evidence>
<dbReference type="GO" id="GO:0008194">
    <property type="term" value="F:UDP-glycosyltransferase activity"/>
    <property type="evidence" value="ECO:0007669"/>
    <property type="project" value="InterPro"/>
</dbReference>
<dbReference type="PRINTS" id="PR00721">
    <property type="entry name" value="STOMATIN"/>
</dbReference>
<dbReference type="PANTHER" id="PTHR10264:SF127">
    <property type="entry name" value="PODOCIN"/>
    <property type="match status" value="1"/>
</dbReference>
<dbReference type="CDD" id="cd03784">
    <property type="entry name" value="GT1_Gtf-like"/>
    <property type="match status" value="1"/>
</dbReference>
<sequence length="801" mass="89661">MKMFQSVLKNISILYLLLNFFTSDTECVSEKLNILGVFSHPGKSHFDAFKPLLEELARRGHELTVVSYFPRDNTSVPLLNYHDIDLANSVEVFVNVVNLMEIKHTLITQLIEVTILRDWALKCCRDSLSVPKVKELIKSDAKFDLIITEAFNSPCFLGFVHRFNAPFISLSSHVLMPWANNLGNPENPSYVPNIFHGFSSNMNIYQRLINTISKLYMNFFYEFAVSWSMHSIVEEAFGPGVPPLNEIARKESAMLVNTHYSLQGAKPNVPTVIEVGGLHIQQPKPLPNNLKKFLDDAHEGVLYFSWGSMIKASTMSNHTLNEILKAIGNIPRKVIWKWENENLPNKPKNVLIQKWLPQAAILKHPNVKSYLAHGGLLGLSEGVHYGVPMVVVPMFGDQFNNAAAARERGVAIVLEWSTLDANTLRSAIDRVFNDSSYQRNAKLLQKAYNDRPATALQTAVWWAEYIARGNGDNFIKSHATLMSWYQIALIDVAHFDARVSPEMSIPLTNTSNGNLAATQTNTRPDDIRKRVIGAEDNKNSETKTTCGTILIGLSWVVVILTMPFSLFVCFKVVQEYERAVIFRLGRLLSGGAKGPGIFFILPCIDAYARVDLRTRTYDVPPQEVLTKDSVTVSVDAVVYYRVNNATISIANVENAHHSTRLLAQTTLRNTMGTRPLHEILSERETISTNMQASLDEATDSWGIKVERVEIKDVRLPVQLQRAMAAEAEAAREARAKVIAAEGEQKASRALREASEVIGDSPAALQLRYLQTLNTISAEKNSTIVFPLPIDMLTYFMKAGKS</sequence>
<proteinExistence type="inferred from homology"/>
<feature type="transmembrane region" description="Helical" evidence="7">
    <location>
        <begin position="549"/>
        <end position="573"/>
    </location>
</feature>
<evidence type="ECO:0000256" key="3">
    <source>
        <dbReference type="ARBA" id="ARBA00009995"/>
    </source>
</evidence>
<feature type="signal peptide" evidence="8">
    <location>
        <begin position="1"/>
        <end position="27"/>
    </location>
</feature>
<evidence type="ECO:0000313" key="11">
    <source>
        <dbReference type="Proteomes" id="UP001168990"/>
    </source>
</evidence>
<evidence type="ECO:0000259" key="9">
    <source>
        <dbReference type="SMART" id="SM00244"/>
    </source>
</evidence>
<dbReference type="Gene3D" id="3.30.479.30">
    <property type="entry name" value="Band 7 domain"/>
    <property type="match status" value="1"/>
</dbReference>
<keyword evidence="4" id="KW-0328">Glycosyltransferase</keyword>
<comment type="similarity">
    <text evidence="2">Belongs to the band 7/mec-2 family.</text>
</comment>
<dbReference type="Pfam" id="PF01145">
    <property type="entry name" value="Band_7"/>
    <property type="match status" value="1"/>
</dbReference>
<evidence type="ECO:0000256" key="4">
    <source>
        <dbReference type="ARBA" id="ARBA00022676"/>
    </source>
</evidence>
<dbReference type="SUPFAM" id="SSF117892">
    <property type="entry name" value="Band 7/SPFH domain"/>
    <property type="match status" value="1"/>
</dbReference>
<evidence type="ECO:0000256" key="5">
    <source>
        <dbReference type="ARBA" id="ARBA00022679"/>
    </source>
</evidence>
<dbReference type="InterPro" id="IPR002213">
    <property type="entry name" value="UDP_glucos_trans"/>
</dbReference>
<dbReference type="Gene3D" id="3.40.50.2000">
    <property type="entry name" value="Glycogen Phosphorylase B"/>
    <property type="match status" value="2"/>
</dbReference>
<comment type="similarity">
    <text evidence="3">Belongs to the UDP-glycosyltransferase family.</text>
</comment>
<dbReference type="InterPro" id="IPR001972">
    <property type="entry name" value="Stomatin_HflK_fam"/>
</dbReference>
<dbReference type="PROSITE" id="PS01270">
    <property type="entry name" value="BAND_7"/>
    <property type="match status" value="1"/>
</dbReference>
<reference evidence="10" key="2">
    <citation type="submission" date="2023-03" db="EMBL/GenBank/DDBJ databases">
        <authorList>
            <person name="Inwood S.N."/>
            <person name="Skelly J.G."/>
            <person name="Guhlin J."/>
            <person name="Harrop T.W.R."/>
            <person name="Goldson S.G."/>
            <person name="Dearden P.K."/>
        </authorList>
    </citation>
    <scope>NUCLEOTIDE SEQUENCE</scope>
    <source>
        <strain evidence="10">Irish</strain>
        <tissue evidence="10">Whole body</tissue>
    </source>
</reference>
<dbReference type="SMART" id="SM00244">
    <property type="entry name" value="PHB"/>
    <property type="match status" value="1"/>
</dbReference>
<dbReference type="SUPFAM" id="SSF53756">
    <property type="entry name" value="UDP-Glycosyltransferase/glycogen phosphorylase"/>
    <property type="match status" value="1"/>
</dbReference>
<dbReference type="FunFam" id="3.30.479.30:FF:000026">
    <property type="entry name" value="Uncharacterized protein"/>
    <property type="match status" value="1"/>
</dbReference>
<dbReference type="InterPro" id="IPR043202">
    <property type="entry name" value="Band-7_stomatin-like"/>
</dbReference>
<dbReference type="CDD" id="cd03403">
    <property type="entry name" value="SPFH_stomatin"/>
    <property type="match status" value="1"/>
</dbReference>
<reference evidence="10" key="1">
    <citation type="journal article" date="2023" name="bioRxiv">
        <title>Scaffold-level genome assemblies of two parasitoid biocontrol wasps reveal the parthenogenesis mechanism and an associated novel virus.</title>
        <authorList>
            <person name="Inwood S."/>
            <person name="Skelly J."/>
            <person name="Guhlin J."/>
            <person name="Harrop T."/>
            <person name="Goldson S."/>
            <person name="Dearden P."/>
        </authorList>
    </citation>
    <scope>NUCLEOTIDE SEQUENCE</scope>
    <source>
        <strain evidence="10">Irish</strain>
        <tissue evidence="10">Whole body</tissue>
    </source>
</reference>
<evidence type="ECO:0000313" key="10">
    <source>
        <dbReference type="EMBL" id="KAK0171266.1"/>
    </source>
</evidence>
<accession>A0AA39KRU7</accession>
<evidence type="ECO:0000256" key="6">
    <source>
        <dbReference type="ARBA" id="ARBA00023136"/>
    </source>
</evidence>
<dbReference type="Proteomes" id="UP001168990">
    <property type="component" value="Unassembled WGS sequence"/>
</dbReference>
<name>A0AA39KRU7_9HYME</name>